<gene>
    <name evidence="1" type="ORF">GK047_24675</name>
</gene>
<evidence type="ECO:0000313" key="1">
    <source>
        <dbReference type="EMBL" id="NEW09173.1"/>
    </source>
</evidence>
<dbReference type="AlphaFoldDB" id="A0A6G4A3X9"/>
<reference evidence="1" key="1">
    <citation type="submission" date="2020-02" db="EMBL/GenBank/DDBJ databases">
        <authorList>
            <person name="Shen X.-R."/>
            <person name="Zhang Y.-X."/>
        </authorList>
    </citation>
    <scope>NUCLEOTIDE SEQUENCE</scope>
    <source>
        <strain evidence="1">SYP-B3998</strain>
    </source>
</reference>
<accession>A0A6G4A3X9</accession>
<dbReference type="EMBL" id="JAAIKC010000014">
    <property type="protein sequence ID" value="NEW09173.1"/>
    <property type="molecule type" value="Genomic_DNA"/>
</dbReference>
<protein>
    <recommendedName>
        <fullName evidence="2">Extracellular solute-binding protein</fullName>
    </recommendedName>
</protein>
<comment type="caution">
    <text evidence="1">The sequence shown here is derived from an EMBL/GenBank/DDBJ whole genome shotgun (WGS) entry which is preliminary data.</text>
</comment>
<organism evidence="1">
    <name type="scientific">Paenibacillus sp. SYP-B3998</name>
    <dbReference type="NCBI Taxonomy" id="2678564"/>
    <lineage>
        <taxon>Bacteria</taxon>
        <taxon>Bacillati</taxon>
        <taxon>Bacillota</taxon>
        <taxon>Bacilli</taxon>
        <taxon>Bacillales</taxon>
        <taxon>Paenibacillaceae</taxon>
        <taxon>Paenibacillus</taxon>
    </lineage>
</organism>
<name>A0A6G4A3X9_9BACL</name>
<evidence type="ECO:0008006" key="2">
    <source>
        <dbReference type="Google" id="ProtNLM"/>
    </source>
</evidence>
<dbReference type="RefSeq" id="WP_163952777.1">
    <property type="nucleotide sequence ID" value="NZ_JAAIKC010000014.1"/>
</dbReference>
<proteinExistence type="predicted"/>
<sequence>MKRYRLLGIVFITIVIVVSSIFKVTSGLSQDTVAPASASNTNESAIPEKVIKLKGMIGSEKEALFNDPEIQNIAKTRFHITIDTFKAGSLEMSNQKNFNDNDFLFPASQTVVEKIKSLTKTSGTDDIFRTPLVYYSWDKVTKSLQTKGIVSKLQDGSFAVDNSKMIDLIVNDKKWNDIGLDIYGSIVIDTSDPKKSNSGNSYAALVATSLNQGNLITEATLPGVIPQLQKVFLKSGFKKASTSDLFNEYLTTGMGSHKIIVGYESDLLYFTHQNATAWNSLKDSVTPRILYPSPTLWSTHTIIALTPNGKIMNAFLKDPEIQKLAWERYGFRTGVIGIINAPAAHEIDGLSKSIDNVMQFPDSITMDHILAAFETNDQ</sequence>